<keyword evidence="2" id="KW-1185">Reference proteome</keyword>
<sequence>MFPPITERHIATPPRVTFDRLREIRYPVDIDEDYLPWILWMIRHAPRLESVETVYGSRQSPVMDDLSLPYHEHFKRIGMFADHTTTQWPEEQFIQHHMAIGIGSNLREISLRIGEHSVSESWILLIAQLVRLTHLEILCYEHCEMDLVVSSFIPAIAAGCPALEQFTFVSKHHRCHYDDIVGMSSHTD</sequence>
<protein>
    <recommendedName>
        <fullName evidence="3">F-box domain-containing protein</fullName>
    </recommendedName>
</protein>
<dbReference type="EMBL" id="CBTN010000121">
    <property type="protein sequence ID" value="CDH61007.1"/>
    <property type="molecule type" value="Genomic_DNA"/>
</dbReference>
<organism evidence="1 2">
    <name type="scientific">Lichtheimia corymbifera JMRC:FSU:9682</name>
    <dbReference type="NCBI Taxonomy" id="1263082"/>
    <lineage>
        <taxon>Eukaryota</taxon>
        <taxon>Fungi</taxon>
        <taxon>Fungi incertae sedis</taxon>
        <taxon>Mucoromycota</taxon>
        <taxon>Mucoromycotina</taxon>
        <taxon>Mucoromycetes</taxon>
        <taxon>Mucorales</taxon>
        <taxon>Lichtheimiaceae</taxon>
        <taxon>Lichtheimia</taxon>
    </lineage>
</organism>
<gene>
    <name evidence="1" type="ORF">LCOR_11782.1</name>
</gene>
<evidence type="ECO:0000313" key="1">
    <source>
        <dbReference type="EMBL" id="CDH61007.1"/>
    </source>
</evidence>
<dbReference type="VEuPathDB" id="FungiDB:LCOR_11782.1"/>
<dbReference type="AlphaFoldDB" id="A0A068SGR8"/>
<evidence type="ECO:0008006" key="3">
    <source>
        <dbReference type="Google" id="ProtNLM"/>
    </source>
</evidence>
<reference evidence="1" key="1">
    <citation type="submission" date="2013-08" db="EMBL/GenBank/DDBJ databases">
        <title>Gene expansion shapes genome architecture in the human pathogen Lichtheimia corymbifera: an evolutionary genomics analysis in the ancient terrestrial Mucorales (Mucoromycotina).</title>
        <authorList>
            <person name="Schwartze V.U."/>
            <person name="Winter S."/>
            <person name="Shelest E."/>
            <person name="Marcet-Houben M."/>
            <person name="Horn F."/>
            <person name="Wehner S."/>
            <person name="Hoffmann K."/>
            <person name="Riege K."/>
            <person name="Sammeth M."/>
            <person name="Nowrousian M."/>
            <person name="Valiante V."/>
            <person name="Linde J."/>
            <person name="Jacobsen I.D."/>
            <person name="Marz M."/>
            <person name="Brakhage A.A."/>
            <person name="Gabaldon T."/>
            <person name="Bocker S."/>
            <person name="Voigt K."/>
        </authorList>
    </citation>
    <scope>NUCLEOTIDE SEQUENCE [LARGE SCALE GENOMIC DNA]</scope>
    <source>
        <strain evidence="1">FSU 9682</strain>
    </source>
</reference>
<comment type="caution">
    <text evidence="1">The sequence shown here is derived from an EMBL/GenBank/DDBJ whole genome shotgun (WGS) entry which is preliminary data.</text>
</comment>
<dbReference type="Proteomes" id="UP000027586">
    <property type="component" value="Unassembled WGS sequence"/>
</dbReference>
<proteinExistence type="predicted"/>
<name>A0A068SGR8_9FUNG</name>
<evidence type="ECO:0000313" key="2">
    <source>
        <dbReference type="Proteomes" id="UP000027586"/>
    </source>
</evidence>
<accession>A0A068SGR8</accession>